<dbReference type="CDD" id="cd21931">
    <property type="entry name" value="TD_EMAP-like"/>
    <property type="match status" value="1"/>
</dbReference>
<feature type="domain" description="EML-like second beta-propeller" evidence="8">
    <location>
        <begin position="645"/>
        <end position="869"/>
    </location>
</feature>
<dbReference type="Gene3D" id="2.130.10.10">
    <property type="entry name" value="YVTN repeat-like/Quinoprotein amine dehydrogenase"/>
    <property type="match status" value="2"/>
</dbReference>
<evidence type="ECO:0000259" key="7">
    <source>
        <dbReference type="Pfam" id="PF23409"/>
    </source>
</evidence>
<keyword evidence="2" id="KW-0853">WD repeat</keyword>
<evidence type="ECO:0000256" key="3">
    <source>
        <dbReference type="ARBA" id="ARBA00022701"/>
    </source>
</evidence>
<dbReference type="InterPro" id="IPR036322">
    <property type="entry name" value="WD40_repeat_dom_sf"/>
</dbReference>
<dbReference type="InterPro" id="IPR015943">
    <property type="entry name" value="WD40/YVTN_repeat-like_dom_sf"/>
</dbReference>
<dbReference type="InterPro" id="IPR005108">
    <property type="entry name" value="HELP"/>
</dbReference>
<feature type="compositionally biased region" description="Polar residues" evidence="6">
    <location>
        <begin position="886"/>
        <end position="899"/>
    </location>
</feature>
<keyword evidence="4" id="KW-0677">Repeat</keyword>
<dbReference type="Pfam" id="PF03451">
    <property type="entry name" value="HELP"/>
    <property type="match status" value="1"/>
</dbReference>
<evidence type="ECO:0000256" key="1">
    <source>
        <dbReference type="ARBA" id="ARBA00004245"/>
    </source>
</evidence>
<dbReference type="InterPro" id="IPR001680">
    <property type="entry name" value="WD40_rpt"/>
</dbReference>
<name>A0AAE9F555_CAEBR</name>
<evidence type="ECO:0000256" key="6">
    <source>
        <dbReference type="SAM" id="MobiDB-lite"/>
    </source>
</evidence>
<keyword evidence="5" id="KW-0206">Cytoskeleton</keyword>
<evidence type="ECO:0000256" key="2">
    <source>
        <dbReference type="ARBA" id="ARBA00022574"/>
    </source>
</evidence>
<dbReference type="PANTHER" id="PTHR13720:SF50">
    <property type="entry name" value="ECHINODERM MICROTUBULE-ASSOCIATED PROTEIN-LIKE 2"/>
    <property type="match status" value="1"/>
</dbReference>
<dbReference type="InterPro" id="IPR055442">
    <property type="entry name" value="Beta-prop_EML-like_2nd"/>
</dbReference>
<feature type="compositionally biased region" description="Low complexity" evidence="6">
    <location>
        <begin position="102"/>
        <end position="120"/>
    </location>
</feature>
<dbReference type="InterPro" id="IPR050630">
    <property type="entry name" value="WD_repeat_EMAP"/>
</dbReference>
<dbReference type="AlphaFoldDB" id="A0AAE9F555"/>
<reference evidence="9 10" key="1">
    <citation type="submission" date="2022-04" db="EMBL/GenBank/DDBJ databases">
        <title>Chromosome-level reference genomes for two strains of Caenorhabditis briggsae: an improved platform for comparative genomics.</title>
        <authorList>
            <person name="Stevens L."/>
            <person name="Andersen E."/>
        </authorList>
    </citation>
    <scope>NUCLEOTIDE SEQUENCE [LARGE SCALE GENOMIC DNA]</scope>
    <source>
        <strain evidence="9">VX34</strain>
        <tissue evidence="9">Whole-organism</tissue>
    </source>
</reference>
<comment type="subcellular location">
    <subcellularLocation>
        <location evidence="1">Cytoplasm</location>
        <location evidence="1">Cytoskeleton</location>
    </subcellularLocation>
</comment>
<accession>A0AAE9F555</accession>
<protein>
    <recommendedName>
        <fullName evidence="11">HELP domain-containing protein</fullName>
    </recommendedName>
</protein>
<dbReference type="PANTHER" id="PTHR13720">
    <property type="entry name" value="WD-40 REPEAT PROTEIN"/>
    <property type="match status" value="1"/>
</dbReference>
<dbReference type="InterPro" id="IPR049813">
    <property type="entry name" value="Elp-1-like_TD"/>
</dbReference>
<keyword evidence="5" id="KW-0963">Cytoplasm</keyword>
<dbReference type="FunFam" id="2.130.10.10:FF:002318">
    <property type="entry name" value="Echinoderm microtubule-associated protein-like elp-1"/>
    <property type="match status" value="1"/>
</dbReference>
<dbReference type="Pfam" id="PF23409">
    <property type="entry name" value="Beta-prop_EML"/>
    <property type="match status" value="1"/>
</dbReference>
<organism evidence="9 10">
    <name type="scientific">Caenorhabditis briggsae</name>
    <dbReference type="NCBI Taxonomy" id="6238"/>
    <lineage>
        <taxon>Eukaryota</taxon>
        <taxon>Metazoa</taxon>
        <taxon>Ecdysozoa</taxon>
        <taxon>Nematoda</taxon>
        <taxon>Chromadorea</taxon>
        <taxon>Rhabditida</taxon>
        <taxon>Rhabditina</taxon>
        <taxon>Rhabditomorpha</taxon>
        <taxon>Rhabditoidea</taxon>
        <taxon>Rhabditidae</taxon>
        <taxon>Peloderinae</taxon>
        <taxon>Caenorhabditis</taxon>
    </lineage>
</organism>
<evidence type="ECO:0000313" key="10">
    <source>
        <dbReference type="Proteomes" id="UP000829354"/>
    </source>
</evidence>
<dbReference type="Pfam" id="PF23414">
    <property type="entry name" value="Beta-prop_EML_2"/>
    <property type="match status" value="1"/>
</dbReference>
<keyword evidence="10" id="KW-1185">Reference proteome</keyword>
<feature type="compositionally biased region" description="Polar residues" evidence="6">
    <location>
        <begin position="121"/>
        <end position="135"/>
    </location>
</feature>
<feature type="region of interest" description="Disordered" evidence="6">
    <location>
        <begin position="77"/>
        <end position="168"/>
    </location>
</feature>
<sequence>MSISNGWSSSSIISDVLPEEEFEEVEEDELILSENDRLRSRVEELEKIVVAQRNEIVLLQSSTVEILRRLQNLEVQEKSKSPVSSGYNSLPRRISGSKSTYSVSPSSQHPSSLPRQSHSQNSKSIYINGKSSTEDVAQMPRRSPTRGSDMVNVSVGKSARGSPMRKWVSTHDMKDTERFRRLSTSSEASTSATTITMNPIVNSVRRLSTTHRQSSPSLLSLCSIVSRNPSTSSILRRNNKACQFSTGNDYLPIFISGKSVHVPVPTGYENIDPTADQDPPGVKATLKHVYSYRGKDVRSNIEALPTGELVFFSANMVILMNIVGDDRSQRIYHGHTCDVKCIALHPNKILVASGQSSCHSSEKALKTEHTSPVESPEELVKQLEMEHTEAHVRIWDTVKLTTLMILTGFEKGICHVAFSRTDSGSSLAVVDDSLKHTLSVWNWQKGKRCGEVKAANDLVFECKWHPTIRNLIVVYGKGHFSFFNYDPATGVLVKTVATFEGRDKPKTVLSLCFGADGQVVTGDSNGTISIWDPRTCKTIKQAHSVHPGGVYSLALAKSGKLLSGGKDRMISEWDVNDLVRSRRPIELPDEKGFPRVILQSGTDLVIGTSSNTLLHGNLDNPANLASLIEGDPGDLTSLLTCGDAKLITTSQCGTVRIWNHLEKKIEFSKKFMDSVECVDVDATHTHIILGFAGGLWNVINIPKQQTIEEKKEGTAAITAVKFTPVGGTFAVATKEPSLTVYRIDASKNLLVISRIHHLPSPLIAIDFSTDAQYLRAQSTGAHLLFWSKNGEICDGSTVRDVKWASSRVKIGFETALVAHSSNGQVSTVSQNDELVAVGMENGTIRVYSSPVTSVTAGFVELLGHGKLVKKHKEVENPGAHHARDTMNYQPYQRLGNDSRSFAGGSGSSGQELTVKEFETIRETIRRHGTYGLARPPYSYIQ</sequence>
<feature type="region of interest" description="Disordered" evidence="6">
    <location>
        <begin position="879"/>
        <end position="913"/>
    </location>
</feature>
<dbReference type="Proteomes" id="UP000829354">
    <property type="component" value="Chromosome V"/>
</dbReference>
<dbReference type="SUPFAM" id="SSF50978">
    <property type="entry name" value="WD40 repeat-like"/>
    <property type="match status" value="2"/>
</dbReference>
<evidence type="ECO:0000256" key="4">
    <source>
        <dbReference type="ARBA" id="ARBA00022737"/>
    </source>
</evidence>
<dbReference type="EMBL" id="CP092624">
    <property type="protein sequence ID" value="UMM38425.1"/>
    <property type="molecule type" value="Genomic_DNA"/>
</dbReference>
<evidence type="ECO:0000259" key="8">
    <source>
        <dbReference type="Pfam" id="PF23414"/>
    </source>
</evidence>
<evidence type="ECO:0000256" key="5">
    <source>
        <dbReference type="ARBA" id="ARBA00023212"/>
    </source>
</evidence>
<proteinExistence type="predicted"/>
<dbReference type="SMART" id="SM00320">
    <property type="entry name" value="WD40"/>
    <property type="match status" value="8"/>
</dbReference>
<dbReference type="GO" id="GO:0005874">
    <property type="term" value="C:microtubule"/>
    <property type="evidence" value="ECO:0007669"/>
    <property type="project" value="UniProtKB-KW"/>
</dbReference>
<dbReference type="InterPro" id="IPR055439">
    <property type="entry name" value="Beta-prop_EML_1st"/>
</dbReference>
<gene>
    <name evidence="9" type="ORF">L5515_009845</name>
</gene>
<keyword evidence="3" id="KW-0493">Microtubule</keyword>
<evidence type="ECO:0008006" key="11">
    <source>
        <dbReference type="Google" id="ProtNLM"/>
    </source>
</evidence>
<evidence type="ECO:0000313" key="9">
    <source>
        <dbReference type="EMBL" id="UMM38425.1"/>
    </source>
</evidence>
<feature type="domain" description="EML-like first beta-propeller" evidence="7">
    <location>
        <begin position="328"/>
        <end position="616"/>
    </location>
</feature>